<name>A0A0F9CGV6_9ZZZZ</name>
<keyword evidence="1" id="KW-0560">Oxidoreductase</keyword>
<proteinExistence type="predicted"/>
<evidence type="ECO:0000256" key="1">
    <source>
        <dbReference type="ARBA" id="ARBA00023002"/>
    </source>
</evidence>
<dbReference type="InterPro" id="IPR050129">
    <property type="entry name" value="Zn_alcohol_dh"/>
</dbReference>
<organism evidence="3">
    <name type="scientific">marine sediment metagenome</name>
    <dbReference type="NCBI Taxonomy" id="412755"/>
    <lineage>
        <taxon>unclassified sequences</taxon>
        <taxon>metagenomes</taxon>
        <taxon>ecological metagenomes</taxon>
    </lineage>
</organism>
<feature type="domain" description="Alcohol dehydrogenase-like N-terminal" evidence="2">
    <location>
        <begin position="29"/>
        <end position="91"/>
    </location>
</feature>
<evidence type="ECO:0000313" key="3">
    <source>
        <dbReference type="EMBL" id="KKL48324.1"/>
    </source>
</evidence>
<dbReference type="EMBL" id="LAZR01033355">
    <property type="protein sequence ID" value="KKL48324.1"/>
    <property type="molecule type" value="Genomic_DNA"/>
</dbReference>
<sequence>MTTMKALVKKQAAEGLWLEEAPIPEFGINDVFIKVLRTAICGTDLHIYNWNAWARKTIPVPMVVGHEFVGEVVSVGDNNYDNGEAATIDANVGQYYQEFVGNYTGAYGPGSPTDRFYPTPGNHDYLTTDAQPYYDYFT</sequence>
<dbReference type="Pfam" id="PF08240">
    <property type="entry name" value="ADH_N"/>
    <property type="match status" value="1"/>
</dbReference>
<dbReference type="PANTHER" id="PTHR43401">
    <property type="entry name" value="L-THREONINE 3-DEHYDROGENASE"/>
    <property type="match status" value="1"/>
</dbReference>
<evidence type="ECO:0000259" key="2">
    <source>
        <dbReference type="Pfam" id="PF08240"/>
    </source>
</evidence>
<dbReference type="InterPro" id="IPR011032">
    <property type="entry name" value="GroES-like_sf"/>
</dbReference>
<dbReference type="GO" id="GO:0016491">
    <property type="term" value="F:oxidoreductase activity"/>
    <property type="evidence" value="ECO:0007669"/>
    <property type="project" value="UniProtKB-KW"/>
</dbReference>
<reference evidence="3" key="1">
    <citation type="journal article" date="2015" name="Nature">
        <title>Complex archaea that bridge the gap between prokaryotes and eukaryotes.</title>
        <authorList>
            <person name="Spang A."/>
            <person name="Saw J.H."/>
            <person name="Jorgensen S.L."/>
            <person name="Zaremba-Niedzwiedzka K."/>
            <person name="Martijn J."/>
            <person name="Lind A.E."/>
            <person name="van Eijk R."/>
            <person name="Schleper C."/>
            <person name="Guy L."/>
            <person name="Ettema T.J."/>
        </authorList>
    </citation>
    <scope>NUCLEOTIDE SEQUENCE</scope>
</reference>
<accession>A0A0F9CGV6</accession>
<dbReference type="PANTHER" id="PTHR43401:SF2">
    <property type="entry name" value="L-THREONINE 3-DEHYDROGENASE"/>
    <property type="match status" value="1"/>
</dbReference>
<dbReference type="Gene3D" id="3.90.180.10">
    <property type="entry name" value="Medium-chain alcohol dehydrogenases, catalytic domain"/>
    <property type="match status" value="1"/>
</dbReference>
<dbReference type="SUPFAM" id="SSF50129">
    <property type="entry name" value="GroES-like"/>
    <property type="match status" value="1"/>
</dbReference>
<dbReference type="AlphaFoldDB" id="A0A0F9CGV6"/>
<comment type="caution">
    <text evidence="3">The sequence shown here is derived from an EMBL/GenBank/DDBJ whole genome shotgun (WGS) entry which is preliminary data.</text>
</comment>
<protein>
    <recommendedName>
        <fullName evidence="2">Alcohol dehydrogenase-like N-terminal domain-containing protein</fullName>
    </recommendedName>
</protein>
<gene>
    <name evidence="3" type="ORF">LCGC14_2326650</name>
</gene>
<dbReference type="InterPro" id="IPR013154">
    <property type="entry name" value="ADH-like_N"/>
</dbReference>